<dbReference type="PROSITE" id="PS00690">
    <property type="entry name" value="DEAH_ATP_HELICASE"/>
    <property type="match status" value="1"/>
</dbReference>
<dbReference type="GO" id="GO:0003723">
    <property type="term" value="F:RNA binding"/>
    <property type="evidence" value="ECO:0007669"/>
    <property type="project" value="TreeGrafter"/>
</dbReference>
<dbReference type="SMART" id="SM00487">
    <property type="entry name" value="DEXDc"/>
    <property type="match status" value="1"/>
</dbReference>
<dbReference type="InterPro" id="IPR002464">
    <property type="entry name" value="DNA/RNA_helicase_DEAH_CS"/>
</dbReference>
<comment type="caution">
    <text evidence="7">The sequence shown here is derived from an EMBL/GenBank/DDBJ whole genome shotgun (WGS) entry which is preliminary data.</text>
</comment>
<dbReference type="CDD" id="cd18791">
    <property type="entry name" value="SF2_C_RHA"/>
    <property type="match status" value="1"/>
</dbReference>
<protein>
    <submittedName>
        <fullName evidence="7">Spn-E protein</fullName>
    </submittedName>
</protein>
<dbReference type="InterPro" id="IPR014001">
    <property type="entry name" value="Helicase_ATP-bd"/>
</dbReference>
<evidence type="ECO:0000259" key="6">
    <source>
        <dbReference type="PROSITE" id="PS51194"/>
    </source>
</evidence>
<sequence>MAEDADNKSTDLPGVRPSGANGLSGSLVGQSQLEGLPIFAHREAILEHVRTYRVTHIQGETGCGKSTQVPKYVMEDAMNHGEEPKIVVTQPRRMAAVSLARRCAAELGEELGKTVGYKISGDSVSGKLCFATTGFLLQVLVNQPEEFGTYSHIILDEVHERSVDADLLTMLLRLLMQCYIKVKLIVMSATLQAEVFARYFASLEGRYLDQGAGEALPVKPLFVGVRTFPVDVIFLDELEAHFQIAGGQARHGLEIALEGFSKGSKAKGKSKGKKGDRGIDGAASGFLRSEPKLVEGLDWVCKELVQQMAQDKCTLVVFLPGIADITAFYETLSPLESREQGRGLALRIFAMHSMIPREEQEEVFRPPPAGTCHVVLASNVAESSLTLPSVSGVIDMSLRRSLEYDPRRLISCLVTTWCSQSSCKQRSGRAGRTMPGRAVRMVTRAFFEDEMIEFDPPDMLSAPLTKLFLQAKQLCIKLKHIQEKGIIPKGIDVQLTSPTVLLKQLVSPPATELVEAAITELSDVGAVDSNHEEALITPLGHICMALPCELRLCRLIYFGLMLNCAPDAIAMVAAITAADPFAAPTLLLLKDEREYCRKLERSFDARLRCDAGRHSEPLMLRELFMHWVDAGAPRGKAMGPFSRTWNVVPKKLEAVATEAVDLSTRLLKLLKPGTLGHISVQHFLATMCFKVDPREEITTCNFPSDSVYSKLFCQDIKLMRALLALSFSDQLLFHLKPRWDASCGKKRKEEQMVARMAEQKLDYSGTVCIMQPPTKLRDKGDEDATQENIQRLCQALCGEAAKRTFWDDWEKVLYLDFVGKKKGGPDKARQGPESILNDALPQVHRCHQFSAGRWRFNVECLLQAGGSESEEVLEIVRPIQPFLITWDVLQRSERSEGEELIKKPGKVQAMPDWRNPLGFACDVRPELTPAREHLAVCASIQGLESGQTALVAGVTVLGMNYFPFLLPTLDPGRWKLQWGFNGQTHEIHAVRLLHMEIQLPPETITGEVLRKSNILRTKIREALLPADVSKGGKGSNASAAVFLNIPDMRREMADFLDEIWDEPYPVRQAKRISWGHGAEDACEARERLPQLRPLEDTLCEVNEVRLTKKQIKEQNKALLAMQQKEAARRPPAEPPEYVKKSELKVGDRASLTVKYGDHKGQYAVRIVGIEEKGLKIQHEKDGYEEVVKQRDIKSGKLSIHAAYCNSDCACFALILIESDPSWLMAAALPALDQVV</sequence>
<dbReference type="EMBL" id="CAJNJA010010170">
    <property type="protein sequence ID" value="CAE7254544.1"/>
    <property type="molecule type" value="Genomic_DNA"/>
</dbReference>
<dbReference type="CDD" id="cd17917">
    <property type="entry name" value="DEXHc_RHA-like"/>
    <property type="match status" value="1"/>
</dbReference>
<proteinExistence type="predicted"/>
<feature type="region of interest" description="Disordered" evidence="4">
    <location>
        <begin position="1"/>
        <end position="23"/>
    </location>
</feature>
<evidence type="ECO:0000259" key="5">
    <source>
        <dbReference type="PROSITE" id="PS51192"/>
    </source>
</evidence>
<evidence type="ECO:0000313" key="8">
    <source>
        <dbReference type="Proteomes" id="UP000601435"/>
    </source>
</evidence>
<name>A0A812LWY9_9DINO</name>
<dbReference type="GO" id="GO:0005524">
    <property type="term" value="F:ATP binding"/>
    <property type="evidence" value="ECO:0007669"/>
    <property type="project" value="UniProtKB-KW"/>
</dbReference>
<dbReference type="InterPro" id="IPR011545">
    <property type="entry name" value="DEAD/DEAH_box_helicase_dom"/>
</dbReference>
<organism evidence="7 8">
    <name type="scientific">Symbiodinium necroappetens</name>
    <dbReference type="NCBI Taxonomy" id="1628268"/>
    <lineage>
        <taxon>Eukaryota</taxon>
        <taxon>Sar</taxon>
        <taxon>Alveolata</taxon>
        <taxon>Dinophyceae</taxon>
        <taxon>Suessiales</taxon>
        <taxon>Symbiodiniaceae</taxon>
        <taxon>Symbiodinium</taxon>
    </lineage>
</organism>
<dbReference type="PANTHER" id="PTHR18934:SF145">
    <property type="entry name" value="ATP-DEPENDENT RNA HELICASE DHX57-RELATED"/>
    <property type="match status" value="1"/>
</dbReference>
<dbReference type="InterPro" id="IPR027417">
    <property type="entry name" value="P-loop_NTPase"/>
</dbReference>
<keyword evidence="2" id="KW-0378">Hydrolase</keyword>
<dbReference type="Pfam" id="PF00271">
    <property type="entry name" value="Helicase_C"/>
    <property type="match status" value="1"/>
</dbReference>
<dbReference type="Pfam" id="PF21010">
    <property type="entry name" value="HA2_C"/>
    <property type="match status" value="1"/>
</dbReference>
<dbReference type="SUPFAM" id="SSF52540">
    <property type="entry name" value="P-loop containing nucleoside triphosphate hydrolases"/>
    <property type="match status" value="1"/>
</dbReference>
<dbReference type="Proteomes" id="UP000601435">
    <property type="component" value="Unassembled WGS sequence"/>
</dbReference>
<feature type="domain" description="Helicase ATP-binding" evidence="5">
    <location>
        <begin position="46"/>
        <end position="209"/>
    </location>
</feature>
<dbReference type="InterPro" id="IPR001650">
    <property type="entry name" value="Helicase_C-like"/>
</dbReference>
<dbReference type="Gene3D" id="1.20.120.1080">
    <property type="match status" value="1"/>
</dbReference>
<dbReference type="InterPro" id="IPR007502">
    <property type="entry name" value="Helicase-assoc_dom"/>
</dbReference>
<dbReference type="SMART" id="SM00847">
    <property type="entry name" value="HA2"/>
    <property type="match status" value="1"/>
</dbReference>
<dbReference type="OrthoDB" id="66977at2759"/>
<dbReference type="GO" id="GO:0004386">
    <property type="term" value="F:helicase activity"/>
    <property type="evidence" value="ECO:0007669"/>
    <property type="project" value="TreeGrafter"/>
</dbReference>
<dbReference type="AlphaFoldDB" id="A0A812LWY9"/>
<evidence type="ECO:0000256" key="2">
    <source>
        <dbReference type="ARBA" id="ARBA00022801"/>
    </source>
</evidence>
<dbReference type="PROSITE" id="PS51194">
    <property type="entry name" value="HELICASE_CTER"/>
    <property type="match status" value="1"/>
</dbReference>
<dbReference type="SMART" id="SM00490">
    <property type="entry name" value="HELICc"/>
    <property type="match status" value="1"/>
</dbReference>
<keyword evidence="1" id="KW-0547">Nucleotide-binding</keyword>
<evidence type="ECO:0000256" key="3">
    <source>
        <dbReference type="ARBA" id="ARBA00022840"/>
    </source>
</evidence>
<evidence type="ECO:0000313" key="7">
    <source>
        <dbReference type="EMBL" id="CAE7254544.1"/>
    </source>
</evidence>
<reference evidence="7" key="1">
    <citation type="submission" date="2021-02" db="EMBL/GenBank/DDBJ databases">
        <authorList>
            <person name="Dougan E. K."/>
            <person name="Rhodes N."/>
            <person name="Thang M."/>
            <person name="Chan C."/>
        </authorList>
    </citation>
    <scope>NUCLEOTIDE SEQUENCE</scope>
</reference>
<dbReference type="Pfam" id="PF00270">
    <property type="entry name" value="DEAD"/>
    <property type="match status" value="1"/>
</dbReference>
<dbReference type="PROSITE" id="PS51192">
    <property type="entry name" value="HELICASE_ATP_BIND_1"/>
    <property type="match status" value="1"/>
</dbReference>
<feature type="domain" description="Helicase C-terminal" evidence="6">
    <location>
        <begin position="292"/>
        <end position="475"/>
    </location>
</feature>
<gene>
    <name evidence="7" type="primary">spn-E</name>
    <name evidence="7" type="ORF">SNEC2469_LOCUS5480</name>
</gene>
<keyword evidence="3" id="KW-0067">ATP-binding</keyword>
<evidence type="ECO:0000256" key="1">
    <source>
        <dbReference type="ARBA" id="ARBA00022741"/>
    </source>
</evidence>
<dbReference type="PANTHER" id="PTHR18934">
    <property type="entry name" value="ATP-DEPENDENT RNA HELICASE"/>
    <property type="match status" value="1"/>
</dbReference>
<evidence type="ECO:0000256" key="4">
    <source>
        <dbReference type="SAM" id="MobiDB-lite"/>
    </source>
</evidence>
<dbReference type="Gene3D" id="3.40.50.300">
    <property type="entry name" value="P-loop containing nucleotide triphosphate hydrolases"/>
    <property type="match status" value="2"/>
</dbReference>
<keyword evidence="8" id="KW-1185">Reference proteome</keyword>
<dbReference type="GO" id="GO:0016787">
    <property type="term" value="F:hydrolase activity"/>
    <property type="evidence" value="ECO:0007669"/>
    <property type="project" value="UniProtKB-KW"/>
</dbReference>
<accession>A0A812LWY9</accession>